<keyword evidence="2" id="KW-1185">Reference proteome</keyword>
<gene>
    <name evidence="1" type="ORF">ACG02S_25950</name>
</gene>
<dbReference type="RefSeq" id="WP_394473398.1">
    <property type="nucleotide sequence ID" value="NZ_JBIGHY010000022.1"/>
</dbReference>
<accession>A0ABW7EV39</accession>
<sequence>MISVSASAPRIGFDRFLALDWVSAAMRVRAGIGSREELVQQLDEAGLTLAARKKTLTLLNRLWLEPRPELAAFSGRGIEAWKAGQGIPPAAMAWAITVAAYPFFAKVAELVGRLTALQGDCRASEVHRRMEELFGQREGTRRMTNMALQTQADWGAIERTERGQKIVRRDPIRLSDDRLVGWLLESALLYAGRSVPASSAGSMPVLYPFALERPLAMVMAQADQLELRYHGPGEQVLGLRG</sequence>
<reference evidence="1 2" key="1">
    <citation type="submission" date="2024-09" db="EMBL/GenBank/DDBJ databases">
        <title>Novel species of the genus Pelomonas and Roseateles isolated from streams.</title>
        <authorList>
            <person name="Lu H."/>
        </authorList>
    </citation>
    <scope>NUCLEOTIDE SEQUENCE [LARGE SCALE GENOMIC DNA]</scope>
    <source>
        <strain evidence="1 2">DC23W</strain>
    </source>
</reference>
<dbReference type="Proteomes" id="UP001606300">
    <property type="component" value="Unassembled WGS sequence"/>
</dbReference>
<protein>
    <submittedName>
        <fullName evidence="1">Uncharacterized protein</fullName>
    </submittedName>
</protein>
<name>A0ABW7EV39_9BURK</name>
<dbReference type="EMBL" id="JBIGHY010000022">
    <property type="protein sequence ID" value="MFG6417340.1"/>
    <property type="molecule type" value="Genomic_DNA"/>
</dbReference>
<proteinExistence type="predicted"/>
<evidence type="ECO:0000313" key="2">
    <source>
        <dbReference type="Proteomes" id="UP001606300"/>
    </source>
</evidence>
<comment type="caution">
    <text evidence="1">The sequence shown here is derived from an EMBL/GenBank/DDBJ whole genome shotgun (WGS) entry which is preliminary data.</text>
</comment>
<organism evidence="1 2">
    <name type="scientific">Pelomonas dachongensis</name>
    <dbReference type="NCBI Taxonomy" id="3299029"/>
    <lineage>
        <taxon>Bacteria</taxon>
        <taxon>Pseudomonadati</taxon>
        <taxon>Pseudomonadota</taxon>
        <taxon>Betaproteobacteria</taxon>
        <taxon>Burkholderiales</taxon>
        <taxon>Sphaerotilaceae</taxon>
        <taxon>Roseateles</taxon>
    </lineage>
</organism>
<evidence type="ECO:0000313" key="1">
    <source>
        <dbReference type="EMBL" id="MFG6417340.1"/>
    </source>
</evidence>